<dbReference type="Gene3D" id="1.10.287.130">
    <property type="match status" value="1"/>
</dbReference>
<dbReference type="AlphaFoldDB" id="A0A5J4KNA4"/>
<keyword evidence="13" id="KW-0902">Two-component regulatory system</keyword>
<dbReference type="SMART" id="SM00388">
    <property type="entry name" value="HisKA"/>
    <property type="match status" value="1"/>
</dbReference>
<dbReference type="PANTHER" id="PTHR45436">
    <property type="entry name" value="SENSOR HISTIDINE KINASE YKOH"/>
    <property type="match status" value="1"/>
</dbReference>
<sequence length="503" mass="55521">MIKRLHSLAPPGLRLQLTLWYTTVSVVLMLIFCIAFYTTLQSILFNSFDAALQQRAQQVAESVGVEGGKLFVDDIDPDAPEMDAPAALIEPYNNYDNAKYTSNPHKIYCKTAHRDMVLVRVLDKSGREIYATGTSRALAIPRTSVMLPLAGQPWRATLAAGHDRTMRVYSTMLVDGRTIIGIVQVGQSLDPLYRSLDHIVLILFLLMLLALAICSLGSYWLSGRAFRSIYLLTRTAREITATGLHQRVLIPAARDEVRDLSIIFNQMVARLERAFIQQRRLVADASHELRTPVAVIRNLTEVALAQPAQADEYKHVLAEVNAESEHLGHLLNDLLVLARADEGQLKLDCEPVRLDLLALDVLDSLEPLARERAIALQVRRLTPATVAGDAARLIQVIMGLVDNALNYTNAGGKVTLSVEVRDTQAYLHVADTGMGIEPRDIEHIFERFYRADPARSRAAGGSGLGLSIVEWVVRAHRGSVEVQSELGNGSIFTVILPCLAAQI</sequence>
<dbReference type="InterPro" id="IPR003660">
    <property type="entry name" value="HAMP_dom"/>
</dbReference>
<keyword evidence="14 15" id="KW-0472">Membrane</keyword>
<dbReference type="SUPFAM" id="SSF47384">
    <property type="entry name" value="Homodimeric domain of signal transducing histidine kinase"/>
    <property type="match status" value="1"/>
</dbReference>
<feature type="transmembrane region" description="Helical" evidence="15">
    <location>
        <begin position="199"/>
        <end position="221"/>
    </location>
</feature>
<dbReference type="Pfam" id="PF00512">
    <property type="entry name" value="HisKA"/>
    <property type="match status" value="1"/>
</dbReference>
<dbReference type="PANTHER" id="PTHR45436:SF5">
    <property type="entry name" value="SENSOR HISTIDINE KINASE TRCS"/>
    <property type="match status" value="1"/>
</dbReference>
<keyword evidence="19" id="KW-1185">Reference proteome</keyword>
<dbReference type="GO" id="GO:0000155">
    <property type="term" value="F:phosphorelay sensor kinase activity"/>
    <property type="evidence" value="ECO:0007669"/>
    <property type="project" value="InterPro"/>
</dbReference>
<evidence type="ECO:0000256" key="12">
    <source>
        <dbReference type="ARBA" id="ARBA00022989"/>
    </source>
</evidence>
<proteinExistence type="predicted"/>
<accession>A0A5J4KNA4</accession>
<dbReference type="Gene3D" id="3.30.565.10">
    <property type="entry name" value="Histidine kinase-like ATPase, C-terminal domain"/>
    <property type="match status" value="1"/>
</dbReference>
<name>A0A5J4KNA4_9CHLR</name>
<protein>
    <recommendedName>
        <fullName evidence="4">histidine kinase</fullName>
        <ecNumber evidence="4">2.7.13.3</ecNumber>
    </recommendedName>
</protein>
<evidence type="ECO:0000256" key="2">
    <source>
        <dbReference type="ARBA" id="ARBA00004236"/>
    </source>
</evidence>
<dbReference type="GO" id="GO:0005886">
    <property type="term" value="C:plasma membrane"/>
    <property type="evidence" value="ECO:0007669"/>
    <property type="project" value="UniProtKB-SubCell"/>
</dbReference>
<dbReference type="SUPFAM" id="SSF55874">
    <property type="entry name" value="ATPase domain of HSP90 chaperone/DNA topoisomerase II/histidine kinase"/>
    <property type="match status" value="1"/>
</dbReference>
<evidence type="ECO:0000259" key="16">
    <source>
        <dbReference type="PROSITE" id="PS50109"/>
    </source>
</evidence>
<gene>
    <name evidence="18" type="ORF">KDW_35070</name>
</gene>
<comment type="catalytic activity">
    <reaction evidence="1">
        <text>ATP + protein L-histidine = ADP + protein N-phospho-L-histidine.</text>
        <dbReference type="EC" id="2.7.13.3"/>
    </reaction>
</comment>
<evidence type="ECO:0000256" key="5">
    <source>
        <dbReference type="ARBA" id="ARBA00022475"/>
    </source>
</evidence>
<dbReference type="InterPro" id="IPR004358">
    <property type="entry name" value="Sig_transdc_His_kin-like_C"/>
</dbReference>
<dbReference type="InterPro" id="IPR050428">
    <property type="entry name" value="TCS_sensor_his_kinase"/>
</dbReference>
<keyword evidence="7" id="KW-0808">Transferase</keyword>
<evidence type="ECO:0000313" key="18">
    <source>
        <dbReference type="EMBL" id="GER89345.1"/>
    </source>
</evidence>
<dbReference type="InterPro" id="IPR036097">
    <property type="entry name" value="HisK_dim/P_sf"/>
</dbReference>
<dbReference type="GO" id="GO:0045121">
    <property type="term" value="C:membrane raft"/>
    <property type="evidence" value="ECO:0007669"/>
    <property type="project" value="UniProtKB-SubCell"/>
</dbReference>
<dbReference type="CDD" id="cd00075">
    <property type="entry name" value="HATPase"/>
    <property type="match status" value="1"/>
</dbReference>
<reference evidence="18 19" key="1">
    <citation type="submission" date="2019-10" db="EMBL/GenBank/DDBJ databases">
        <title>Dictyobacter vulcani sp. nov., within the class Ktedonobacteria, isolated from soil of volcanic Mt. Zao.</title>
        <authorList>
            <person name="Zheng Y."/>
            <person name="Wang C.M."/>
            <person name="Sakai Y."/>
            <person name="Abe K."/>
            <person name="Yokota A."/>
            <person name="Yabe S."/>
        </authorList>
    </citation>
    <scope>NUCLEOTIDE SEQUENCE [LARGE SCALE GENOMIC DNA]</scope>
    <source>
        <strain evidence="18 19">W12</strain>
    </source>
</reference>
<dbReference type="EC" id="2.7.13.3" evidence="4"/>
<keyword evidence="6" id="KW-0597">Phosphoprotein</keyword>
<evidence type="ECO:0000259" key="17">
    <source>
        <dbReference type="PROSITE" id="PS50885"/>
    </source>
</evidence>
<keyword evidence="10 18" id="KW-0418">Kinase</keyword>
<feature type="transmembrane region" description="Helical" evidence="15">
    <location>
        <begin position="20"/>
        <end position="40"/>
    </location>
</feature>
<dbReference type="SMART" id="SM00304">
    <property type="entry name" value="HAMP"/>
    <property type="match status" value="1"/>
</dbReference>
<dbReference type="Proteomes" id="UP000326912">
    <property type="component" value="Unassembled WGS sequence"/>
</dbReference>
<dbReference type="Pfam" id="PF02518">
    <property type="entry name" value="HATPase_c"/>
    <property type="match status" value="1"/>
</dbReference>
<keyword evidence="5" id="KW-1003">Cell membrane</keyword>
<evidence type="ECO:0000256" key="10">
    <source>
        <dbReference type="ARBA" id="ARBA00022777"/>
    </source>
</evidence>
<evidence type="ECO:0000256" key="3">
    <source>
        <dbReference type="ARBA" id="ARBA00004314"/>
    </source>
</evidence>
<comment type="caution">
    <text evidence="18">The sequence shown here is derived from an EMBL/GenBank/DDBJ whole genome shotgun (WGS) entry which is preliminary data.</text>
</comment>
<dbReference type="InterPro" id="IPR036890">
    <property type="entry name" value="HATPase_C_sf"/>
</dbReference>
<keyword evidence="8 15" id="KW-0812">Transmembrane</keyword>
<evidence type="ECO:0000256" key="8">
    <source>
        <dbReference type="ARBA" id="ARBA00022692"/>
    </source>
</evidence>
<keyword evidence="9" id="KW-0547">Nucleotide-binding</keyword>
<dbReference type="PROSITE" id="PS50109">
    <property type="entry name" value="HIS_KIN"/>
    <property type="match status" value="1"/>
</dbReference>
<dbReference type="PRINTS" id="PR00344">
    <property type="entry name" value="BCTRLSENSOR"/>
</dbReference>
<evidence type="ECO:0000256" key="9">
    <source>
        <dbReference type="ARBA" id="ARBA00022741"/>
    </source>
</evidence>
<organism evidence="18 19">
    <name type="scientific">Dictyobacter vulcani</name>
    <dbReference type="NCBI Taxonomy" id="2607529"/>
    <lineage>
        <taxon>Bacteria</taxon>
        <taxon>Bacillati</taxon>
        <taxon>Chloroflexota</taxon>
        <taxon>Ktedonobacteria</taxon>
        <taxon>Ktedonobacterales</taxon>
        <taxon>Dictyobacteraceae</taxon>
        <taxon>Dictyobacter</taxon>
    </lineage>
</organism>
<dbReference type="CDD" id="cd06225">
    <property type="entry name" value="HAMP"/>
    <property type="match status" value="1"/>
</dbReference>
<dbReference type="FunFam" id="3.30.565.10:FF:000023">
    <property type="entry name" value="PAS domain-containing sensor histidine kinase"/>
    <property type="match status" value="1"/>
</dbReference>
<feature type="domain" description="Histidine kinase" evidence="16">
    <location>
        <begin position="284"/>
        <end position="500"/>
    </location>
</feature>
<keyword evidence="12 15" id="KW-1133">Transmembrane helix</keyword>
<evidence type="ECO:0000313" key="19">
    <source>
        <dbReference type="Proteomes" id="UP000326912"/>
    </source>
</evidence>
<dbReference type="RefSeq" id="WP_151757113.1">
    <property type="nucleotide sequence ID" value="NZ_BKZW01000001.1"/>
</dbReference>
<dbReference type="InterPro" id="IPR003594">
    <property type="entry name" value="HATPase_dom"/>
</dbReference>
<dbReference type="InterPro" id="IPR003661">
    <property type="entry name" value="HisK_dim/P_dom"/>
</dbReference>
<dbReference type="Pfam" id="PF00672">
    <property type="entry name" value="HAMP"/>
    <property type="match status" value="1"/>
</dbReference>
<dbReference type="PROSITE" id="PS50885">
    <property type="entry name" value="HAMP"/>
    <property type="match status" value="1"/>
</dbReference>
<evidence type="ECO:0000256" key="15">
    <source>
        <dbReference type="SAM" id="Phobius"/>
    </source>
</evidence>
<keyword evidence="11" id="KW-0067">ATP-binding</keyword>
<dbReference type="FunFam" id="1.10.287.130:FF:000001">
    <property type="entry name" value="Two-component sensor histidine kinase"/>
    <property type="match status" value="1"/>
</dbReference>
<feature type="domain" description="HAMP" evidence="17">
    <location>
        <begin position="223"/>
        <end position="276"/>
    </location>
</feature>
<evidence type="ECO:0000256" key="6">
    <source>
        <dbReference type="ARBA" id="ARBA00022553"/>
    </source>
</evidence>
<evidence type="ECO:0000256" key="11">
    <source>
        <dbReference type="ARBA" id="ARBA00022840"/>
    </source>
</evidence>
<dbReference type="SMART" id="SM00387">
    <property type="entry name" value="HATPase_c"/>
    <property type="match status" value="1"/>
</dbReference>
<comment type="subcellular location">
    <subcellularLocation>
        <location evidence="2">Cell membrane</location>
    </subcellularLocation>
    <subcellularLocation>
        <location evidence="3">Membrane raft</location>
        <topology evidence="3">Multi-pass membrane protein</topology>
    </subcellularLocation>
</comment>
<dbReference type="EMBL" id="BKZW01000001">
    <property type="protein sequence ID" value="GER89345.1"/>
    <property type="molecule type" value="Genomic_DNA"/>
</dbReference>
<dbReference type="GO" id="GO:0005524">
    <property type="term" value="F:ATP binding"/>
    <property type="evidence" value="ECO:0007669"/>
    <property type="project" value="UniProtKB-KW"/>
</dbReference>
<evidence type="ECO:0000256" key="1">
    <source>
        <dbReference type="ARBA" id="ARBA00000085"/>
    </source>
</evidence>
<dbReference type="CDD" id="cd00082">
    <property type="entry name" value="HisKA"/>
    <property type="match status" value="1"/>
</dbReference>
<dbReference type="Gene3D" id="6.10.340.10">
    <property type="match status" value="1"/>
</dbReference>
<evidence type="ECO:0000256" key="4">
    <source>
        <dbReference type="ARBA" id="ARBA00012438"/>
    </source>
</evidence>
<evidence type="ECO:0000256" key="7">
    <source>
        <dbReference type="ARBA" id="ARBA00022679"/>
    </source>
</evidence>
<evidence type="ECO:0000256" key="14">
    <source>
        <dbReference type="ARBA" id="ARBA00023136"/>
    </source>
</evidence>
<evidence type="ECO:0000256" key="13">
    <source>
        <dbReference type="ARBA" id="ARBA00023012"/>
    </source>
</evidence>
<dbReference type="InterPro" id="IPR005467">
    <property type="entry name" value="His_kinase_dom"/>
</dbReference>